<evidence type="ECO:0008006" key="5">
    <source>
        <dbReference type="Google" id="ProtNLM"/>
    </source>
</evidence>
<evidence type="ECO:0000256" key="2">
    <source>
        <dbReference type="SAM" id="SignalP"/>
    </source>
</evidence>
<proteinExistence type="predicted"/>
<reference evidence="3 4" key="1">
    <citation type="submission" date="2019-11" db="EMBL/GenBank/DDBJ databases">
        <title>Venturia inaequalis Genome Resource.</title>
        <authorList>
            <person name="Lichtner F.J."/>
        </authorList>
    </citation>
    <scope>NUCLEOTIDE SEQUENCE [LARGE SCALE GENOMIC DNA]</scope>
    <source>
        <strain evidence="3">Bline_iso_100314</strain>
    </source>
</reference>
<feature type="region of interest" description="Disordered" evidence="1">
    <location>
        <begin position="138"/>
        <end position="158"/>
    </location>
</feature>
<comment type="caution">
    <text evidence="3">The sequence shown here is derived from an EMBL/GenBank/DDBJ whole genome shotgun (WGS) entry which is preliminary data.</text>
</comment>
<evidence type="ECO:0000313" key="4">
    <source>
        <dbReference type="Proteomes" id="UP000433883"/>
    </source>
</evidence>
<keyword evidence="2" id="KW-0732">Signal</keyword>
<organism evidence="3 4">
    <name type="scientific">Venturia inaequalis</name>
    <name type="common">Apple scab fungus</name>
    <dbReference type="NCBI Taxonomy" id="5025"/>
    <lineage>
        <taxon>Eukaryota</taxon>
        <taxon>Fungi</taxon>
        <taxon>Dikarya</taxon>
        <taxon>Ascomycota</taxon>
        <taxon>Pezizomycotina</taxon>
        <taxon>Dothideomycetes</taxon>
        <taxon>Pleosporomycetidae</taxon>
        <taxon>Venturiales</taxon>
        <taxon>Venturiaceae</taxon>
        <taxon>Venturia</taxon>
    </lineage>
</organism>
<evidence type="ECO:0000256" key="1">
    <source>
        <dbReference type="SAM" id="MobiDB-lite"/>
    </source>
</evidence>
<dbReference type="AlphaFoldDB" id="A0A8H3U490"/>
<sequence length="158" mass="16600">MYFSFILPLALLAAFLPDVLACTARKQNCCWGGTDNGFVGCYNQHNFSDNLCRDKKYTVDYCSRHKISAKDCSSDCCDIKTKKGIKCPGAKHGIQLPSFLNGLGSLTPQDLGAPKGGGSGGDPSGGLIPGLGSIFGGGSAGAQPSKPTGKRMVRRFMS</sequence>
<accession>A0A8H3U490</accession>
<feature type="chain" id="PRO_5034508527" description="Secreted protein" evidence="2">
    <location>
        <begin position="22"/>
        <end position="158"/>
    </location>
</feature>
<dbReference type="EMBL" id="WNWQ01001225">
    <property type="protein sequence ID" value="KAE9961954.1"/>
    <property type="molecule type" value="Genomic_DNA"/>
</dbReference>
<protein>
    <recommendedName>
        <fullName evidence="5">Secreted protein</fullName>
    </recommendedName>
</protein>
<dbReference type="Proteomes" id="UP000433883">
    <property type="component" value="Unassembled WGS sequence"/>
</dbReference>
<gene>
    <name evidence="3" type="ORF">BLS_001081</name>
</gene>
<name>A0A8H3U490_VENIN</name>
<feature type="compositionally biased region" description="Basic residues" evidence="1">
    <location>
        <begin position="148"/>
        <end position="158"/>
    </location>
</feature>
<evidence type="ECO:0000313" key="3">
    <source>
        <dbReference type="EMBL" id="KAE9961954.1"/>
    </source>
</evidence>
<feature type="signal peptide" evidence="2">
    <location>
        <begin position="1"/>
        <end position="21"/>
    </location>
</feature>